<evidence type="ECO:0000313" key="3">
    <source>
        <dbReference type="Proteomes" id="UP001147695"/>
    </source>
</evidence>
<proteinExistence type="predicted"/>
<name>A0A9W9QZH3_PENBR</name>
<accession>A0A9W9QZH3</accession>
<sequence>MTGVGRAPRNSRFYHAPADPLKRWDDDDRVPELDATIPDMDQPQHERVHKFLVHESCWKLLCRFFDPQNVPLDRLVAICESLALTEESGNVSWDHSYNDLYETWNKWAPWYQVSEAPSIEYFTRTQAKADPFNVQNPGPELLSNPFTSHQVIRKMPLGDCFWGLSWELRETLAVCLPTQDALNLRCVSSAFLPLLGSQTFWASRFDPGGERDFFFEARNCKMPQNWLQLYRSTSFRQCLPGLGNRRRIWPLLQNLCQLLLLQHDDTSSISKVTLKAHQSQWATVTGLVETDEVRDECRIHKRNLALVPPDVVQIGTSLVNAGDTGFITGMSFMSAKGDIVRLGYRSKGNETFVKVSRLTGFLLAMAPKGLKGLKIMDKGIASQWIGFPLDTPVTERLATFQSIEAVEVGVDVSHVAPVSETLLKRCLTQN</sequence>
<gene>
    <name evidence="2" type="ORF">N7452_003451</name>
</gene>
<reference evidence="2" key="2">
    <citation type="journal article" date="2023" name="IMA Fungus">
        <title>Comparative genomic study of the Penicillium genus elucidates a diverse pangenome and 15 lateral gene transfer events.</title>
        <authorList>
            <person name="Petersen C."/>
            <person name="Sorensen T."/>
            <person name="Nielsen M.R."/>
            <person name="Sondergaard T.E."/>
            <person name="Sorensen J.L."/>
            <person name="Fitzpatrick D.A."/>
            <person name="Frisvad J.C."/>
            <person name="Nielsen K.L."/>
        </authorList>
    </citation>
    <scope>NUCLEOTIDE SEQUENCE</scope>
    <source>
        <strain evidence="2">IBT 35673</strain>
    </source>
</reference>
<comment type="caution">
    <text evidence="2">The sequence shown here is derived from an EMBL/GenBank/DDBJ whole genome shotgun (WGS) entry which is preliminary data.</text>
</comment>
<dbReference type="InterPro" id="IPR056021">
    <property type="entry name" value="DUF7600"/>
</dbReference>
<reference evidence="2" key="1">
    <citation type="submission" date="2022-12" db="EMBL/GenBank/DDBJ databases">
        <authorList>
            <person name="Petersen C."/>
        </authorList>
    </citation>
    <scope>NUCLEOTIDE SEQUENCE</scope>
    <source>
        <strain evidence="2">IBT 35673</strain>
    </source>
</reference>
<evidence type="ECO:0000313" key="2">
    <source>
        <dbReference type="EMBL" id="KAJ5345447.1"/>
    </source>
</evidence>
<dbReference type="AlphaFoldDB" id="A0A9W9QZH3"/>
<organism evidence="2 3">
    <name type="scientific">Penicillium brevicompactum</name>
    <dbReference type="NCBI Taxonomy" id="5074"/>
    <lineage>
        <taxon>Eukaryota</taxon>
        <taxon>Fungi</taxon>
        <taxon>Dikarya</taxon>
        <taxon>Ascomycota</taxon>
        <taxon>Pezizomycotina</taxon>
        <taxon>Eurotiomycetes</taxon>
        <taxon>Eurotiomycetidae</taxon>
        <taxon>Eurotiales</taxon>
        <taxon>Aspergillaceae</taxon>
        <taxon>Penicillium</taxon>
    </lineage>
</organism>
<feature type="domain" description="DUF7600" evidence="1">
    <location>
        <begin position="270"/>
        <end position="411"/>
    </location>
</feature>
<dbReference type="Proteomes" id="UP001147695">
    <property type="component" value="Unassembled WGS sequence"/>
</dbReference>
<dbReference type="Pfam" id="PF24539">
    <property type="entry name" value="DUF7600"/>
    <property type="match status" value="1"/>
</dbReference>
<evidence type="ECO:0000259" key="1">
    <source>
        <dbReference type="Pfam" id="PF24539"/>
    </source>
</evidence>
<protein>
    <recommendedName>
        <fullName evidence="1">DUF7600 domain-containing protein</fullName>
    </recommendedName>
</protein>
<dbReference type="EMBL" id="JAPZBQ010000002">
    <property type="protein sequence ID" value="KAJ5345447.1"/>
    <property type="molecule type" value="Genomic_DNA"/>
</dbReference>